<accession>A0A5E4QCD3</accession>
<dbReference type="SUPFAM" id="SSF56219">
    <property type="entry name" value="DNase I-like"/>
    <property type="match status" value="1"/>
</dbReference>
<gene>
    <name evidence="1" type="ORF">LSINAPIS_LOCUS7561</name>
</gene>
<keyword evidence="2" id="KW-1185">Reference proteome</keyword>
<dbReference type="Proteomes" id="UP000324832">
    <property type="component" value="Unassembled WGS sequence"/>
</dbReference>
<proteinExistence type="predicted"/>
<evidence type="ECO:0000313" key="2">
    <source>
        <dbReference type="Proteomes" id="UP000324832"/>
    </source>
</evidence>
<dbReference type="Gene3D" id="3.60.10.10">
    <property type="entry name" value="Endonuclease/exonuclease/phosphatase"/>
    <property type="match status" value="1"/>
</dbReference>
<dbReference type="AlphaFoldDB" id="A0A5E4QCD3"/>
<reference evidence="1 2" key="1">
    <citation type="submission" date="2017-07" db="EMBL/GenBank/DDBJ databases">
        <authorList>
            <person name="Talla V."/>
            <person name="Backstrom N."/>
        </authorList>
    </citation>
    <scope>NUCLEOTIDE SEQUENCE [LARGE SCALE GENOMIC DNA]</scope>
</reference>
<sequence length="249" mass="28128">MDKCELSFSEEALRAVASLAMERKTGARGLRAIMNVNRIRRGTLVAVRRELNATTVYIPIIPSVDSIAISVPSISNSYSGRNKSNYNSESLLLIATYLPPRTSSTVYSQHFEMICNLYTQLSPRHVCVIGDYNLPDIQWLYDAHNMCMVPQISSVTTTSISLCNMMSYLNIHQYNKEPNCNTRILDLLLCDTTVDCYGVSPLVTADRHHPAICSHLKCKFLFQFFNNLIWVCQSIMLLVTSKLNEKKGM</sequence>
<dbReference type="EMBL" id="FZQP02002504">
    <property type="protein sequence ID" value="VVC95948.1"/>
    <property type="molecule type" value="Genomic_DNA"/>
</dbReference>
<protein>
    <submittedName>
        <fullName evidence="1">Uncharacterized protein</fullName>
    </submittedName>
</protein>
<organism evidence="1 2">
    <name type="scientific">Leptidea sinapis</name>
    <dbReference type="NCBI Taxonomy" id="189913"/>
    <lineage>
        <taxon>Eukaryota</taxon>
        <taxon>Metazoa</taxon>
        <taxon>Ecdysozoa</taxon>
        <taxon>Arthropoda</taxon>
        <taxon>Hexapoda</taxon>
        <taxon>Insecta</taxon>
        <taxon>Pterygota</taxon>
        <taxon>Neoptera</taxon>
        <taxon>Endopterygota</taxon>
        <taxon>Lepidoptera</taxon>
        <taxon>Glossata</taxon>
        <taxon>Ditrysia</taxon>
        <taxon>Papilionoidea</taxon>
        <taxon>Pieridae</taxon>
        <taxon>Dismorphiinae</taxon>
        <taxon>Leptidea</taxon>
    </lineage>
</organism>
<evidence type="ECO:0000313" key="1">
    <source>
        <dbReference type="EMBL" id="VVC95948.1"/>
    </source>
</evidence>
<name>A0A5E4QCD3_9NEOP</name>
<dbReference type="InterPro" id="IPR036691">
    <property type="entry name" value="Endo/exonu/phosph_ase_sf"/>
</dbReference>